<accession>A0A8S0RSX8</accession>
<evidence type="ECO:0000256" key="5">
    <source>
        <dbReference type="ARBA" id="ARBA00023163"/>
    </source>
</evidence>
<dbReference type="PROSITE" id="PS51369">
    <property type="entry name" value="TCP"/>
    <property type="match status" value="1"/>
</dbReference>
<evidence type="ECO:0000256" key="6">
    <source>
        <dbReference type="ARBA" id="ARBA00023242"/>
    </source>
</evidence>
<evidence type="ECO:0000256" key="4">
    <source>
        <dbReference type="ARBA" id="ARBA00023125"/>
    </source>
</evidence>
<dbReference type="InterPro" id="IPR017888">
    <property type="entry name" value="CYC/TB1_R_domain"/>
</dbReference>
<dbReference type="PANTHER" id="PTHR31072:SF93">
    <property type="entry name" value="TRANSCRIPTION FACTOR TCP24"/>
    <property type="match status" value="1"/>
</dbReference>
<evidence type="ECO:0000256" key="2">
    <source>
        <dbReference type="ARBA" id="ARBA00022473"/>
    </source>
</evidence>
<keyword evidence="2" id="KW-0217">Developmental protein</keyword>
<proteinExistence type="predicted"/>
<protein>
    <recommendedName>
        <fullName evidence="12">Transcription factor TCP2</fullName>
    </recommendedName>
</protein>
<evidence type="ECO:0000256" key="1">
    <source>
        <dbReference type="ARBA" id="ARBA00004123"/>
    </source>
</evidence>
<feature type="compositionally biased region" description="Polar residues" evidence="7">
    <location>
        <begin position="133"/>
        <end position="155"/>
    </location>
</feature>
<name>A0A8S0RSX8_OLEEU</name>
<comment type="caution">
    <text evidence="10">The sequence shown here is derived from an EMBL/GenBank/DDBJ whole genome shotgun (WGS) entry which is preliminary data.</text>
</comment>
<dbReference type="Proteomes" id="UP000594638">
    <property type="component" value="Unassembled WGS sequence"/>
</dbReference>
<feature type="region of interest" description="Disordered" evidence="7">
    <location>
        <begin position="133"/>
        <end position="159"/>
    </location>
</feature>
<dbReference type="InterPro" id="IPR005333">
    <property type="entry name" value="Transcription_factor_TCP"/>
</dbReference>
<feature type="region of interest" description="Disordered" evidence="7">
    <location>
        <begin position="178"/>
        <end position="241"/>
    </location>
</feature>
<dbReference type="Pfam" id="PF03634">
    <property type="entry name" value="TCP"/>
    <property type="match status" value="1"/>
</dbReference>
<feature type="domain" description="TCP" evidence="8">
    <location>
        <begin position="74"/>
        <end position="132"/>
    </location>
</feature>
<dbReference type="GO" id="GO:0005634">
    <property type="term" value="C:nucleus"/>
    <property type="evidence" value="ECO:0007669"/>
    <property type="project" value="UniProtKB-SubCell"/>
</dbReference>
<organism evidence="10 11">
    <name type="scientific">Olea europaea subsp. europaea</name>
    <dbReference type="NCBI Taxonomy" id="158383"/>
    <lineage>
        <taxon>Eukaryota</taxon>
        <taxon>Viridiplantae</taxon>
        <taxon>Streptophyta</taxon>
        <taxon>Embryophyta</taxon>
        <taxon>Tracheophyta</taxon>
        <taxon>Spermatophyta</taxon>
        <taxon>Magnoliopsida</taxon>
        <taxon>eudicotyledons</taxon>
        <taxon>Gunneridae</taxon>
        <taxon>Pentapetalae</taxon>
        <taxon>asterids</taxon>
        <taxon>lamiids</taxon>
        <taxon>Lamiales</taxon>
        <taxon>Oleaceae</taxon>
        <taxon>Oleeae</taxon>
        <taxon>Olea</taxon>
    </lineage>
</organism>
<dbReference type="GO" id="GO:0043565">
    <property type="term" value="F:sequence-specific DNA binding"/>
    <property type="evidence" value="ECO:0007669"/>
    <property type="project" value="TreeGrafter"/>
</dbReference>
<feature type="domain" description="R" evidence="9">
    <location>
        <begin position="207"/>
        <end position="226"/>
    </location>
</feature>
<dbReference type="GO" id="GO:0003700">
    <property type="term" value="F:DNA-binding transcription factor activity"/>
    <property type="evidence" value="ECO:0007669"/>
    <property type="project" value="InterPro"/>
</dbReference>
<reference evidence="10 11" key="1">
    <citation type="submission" date="2019-12" db="EMBL/GenBank/DDBJ databases">
        <authorList>
            <person name="Alioto T."/>
            <person name="Alioto T."/>
            <person name="Gomez Garrido J."/>
        </authorList>
    </citation>
    <scope>NUCLEOTIDE SEQUENCE [LARGE SCALE GENOMIC DNA]</scope>
</reference>
<evidence type="ECO:0000259" key="9">
    <source>
        <dbReference type="PROSITE" id="PS51370"/>
    </source>
</evidence>
<keyword evidence="5" id="KW-0804">Transcription</keyword>
<evidence type="ECO:0000313" key="11">
    <source>
        <dbReference type="Proteomes" id="UP000594638"/>
    </source>
</evidence>
<dbReference type="PANTHER" id="PTHR31072">
    <property type="entry name" value="TRANSCRIPTION FACTOR TCP4-RELATED"/>
    <property type="match status" value="1"/>
</dbReference>
<keyword evidence="11" id="KW-1185">Reference proteome</keyword>
<gene>
    <name evidence="10" type="ORF">OLEA9_A103318</name>
</gene>
<comment type="subcellular location">
    <subcellularLocation>
        <location evidence="1">Nucleus</location>
    </subcellularLocation>
</comment>
<dbReference type="OrthoDB" id="688758at2759"/>
<feature type="region of interest" description="Disordered" evidence="7">
    <location>
        <begin position="425"/>
        <end position="445"/>
    </location>
</feature>
<keyword evidence="3" id="KW-0805">Transcription regulation</keyword>
<dbReference type="PROSITE" id="PS51370">
    <property type="entry name" value="R"/>
    <property type="match status" value="1"/>
</dbReference>
<keyword evidence="4" id="KW-0238">DNA-binding</keyword>
<dbReference type="AlphaFoldDB" id="A0A8S0RSX8"/>
<evidence type="ECO:0000256" key="3">
    <source>
        <dbReference type="ARBA" id="ARBA00023015"/>
    </source>
</evidence>
<keyword evidence="6" id="KW-0539">Nucleus</keyword>
<evidence type="ECO:0008006" key="12">
    <source>
        <dbReference type="Google" id="ProtNLM"/>
    </source>
</evidence>
<evidence type="ECO:0000259" key="8">
    <source>
        <dbReference type="PROSITE" id="PS51369"/>
    </source>
</evidence>
<dbReference type="Gramene" id="OE9A103318T1">
    <property type="protein sequence ID" value="OE9A103318C1"/>
    <property type="gene ID" value="OE9A103318"/>
</dbReference>
<sequence length="445" mass="48320">MEADEIQARGCKFSRTSNGRLDSDKLELTRKDDEAGEPKRSIGVDLSDVGVDGLSRFYSWSSSRIVRVSRVSGGKDRHSKVLTSKGLKDRRVRLSVSTAIQFYDLQDRLGYDQPSKAIEWLLKAAATSISELPPITTTFPDNNSKQPTEENSSTGGAADHLRFDSAELEVDGDPNYQQRMTTTLSKSPACSSTSETSKGSGLSLSRSENRVKARERAKERAVEKEKEKEKEKDNESTRVTHKNPISQTTSFTELLSAGINNVNGNHHTKTTCGTINYFTSGLLDPAIATRPGQMLTGSPLSPPLTTVSSPLFSLAGDNPELHHFSFLPDHLVQVLPSAIGRNENNNIHNQYTLGFTMSSSSSSGLAGFNRGTLQSNSSTLFPPLQRFSSIDHGSQTFFTGPVAAPVENHHHFLAGFDAGLQLYPGSRGGAHGGSRHSGHETKGKN</sequence>
<feature type="compositionally biased region" description="Basic and acidic residues" evidence="7">
    <location>
        <begin position="207"/>
        <end position="238"/>
    </location>
</feature>
<dbReference type="EMBL" id="CACTIH010003716">
    <property type="protein sequence ID" value="CAA2983018.1"/>
    <property type="molecule type" value="Genomic_DNA"/>
</dbReference>
<feature type="compositionally biased region" description="Polar residues" evidence="7">
    <location>
        <begin position="178"/>
        <end position="206"/>
    </location>
</feature>
<evidence type="ECO:0000256" key="7">
    <source>
        <dbReference type="SAM" id="MobiDB-lite"/>
    </source>
</evidence>
<dbReference type="InterPro" id="IPR017887">
    <property type="entry name" value="TF_TCP_subgr"/>
</dbReference>
<dbReference type="GO" id="GO:2000032">
    <property type="term" value="P:regulation of secondary shoot formation"/>
    <property type="evidence" value="ECO:0007669"/>
    <property type="project" value="TreeGrafter"/>
</dbReference>
<evidence type="ECO:0000313" key="10">
    <source>
        <dbReference type="EMBL" id="CAA2983018.1"/>
    </source>
</evidence>